<reference evidence="2 3" key="1">
    <citation type="submission" date="2024-11" db="EMBL/GenBank/DDBJ databases">
        <title>A near-complete genome assembly of Cinchona calisaya.</title>
        <authorList>
            <person name="Lian D.C."/>
            <person name="Zhao X.W."/>
            <person name="Wei L."/>
        </authorList>
    </citation>
    <scope>NUCLEOTIDE SEQUENCE [LARGE SCALE GENOMIC DNA]</scope>
    <source>
        <tissue evidence="2">Nenye</tissue>
    </source>
</reference>
<organism evidence="2 3">
    <name type="scientific">Cinchona calisaya</name>
    <dbReference type="NCBI Taxonomy" id="153742"/>
    <lineage>
        <taxon>Eukaryota</taxon>
        <taxon>Viridiplantae</taxon>
        <taxon>Streptophyta</taxon>
        <taxon>Embryophyta</taxon>
        <taxon>Tracheophyta</taxon>
        <taxon>Spermatophyta</taxon>
        <taxon>Magnoliopsida</taxon>
        <taxon>eudicotyledons</taxon>
        <taxon>Gunneridae</taxon>
        <taxon>Pentapetalae</taxon>
        <taxon>asterids</taxon>
        <taxon>lamiids</taxon>
        <taxon>Gentianales</taxon>
        <taxon>Rubiaceae</taxon>
        <taxon>Cinchonoideae</taxon>
        <taxon>Cinchoneae</taxon>
        <taxon>Cinchona</taxon>
    </lineage>
</organism>
<evidence type="ECO:0000313" key="3">
    <source>
        <dbReference type="Proteomes" id="UP001630127"/>
    </source>
</evidence>
<proteinExistence type="predicted"/>
<keyword evidence="3" id="KW-1185">Reference proteome</keyword>
<feature type="region of interest" description="Disordered" evidence="1">
    <location>
        <begin position="46"/>
        <end position="66"/>
    </location>
</feature>
<accession>A0ABD3B2Y1</accession>
<dbReference type="AlphaFoldDB" id="A0ABD3B2Y1"/>
<comment type="caution">
    <text evidence="2">The sequence shown here is derived from an EMBL/GenBank/DDBJ whole genome shotgun (WGS) entry which is preliminary data.</text>
</comment>
<sequence length="114" mass="12908">MEVKVVKRMMVQLGRSTICNNLWEVYLLEKLNLDNGGTTVPVHTADSRQSRRVKGATRNMSQCGNSKFDAHAPRVIIREPAPAVPPKPQVTYAGRKEVYANFLWRSRSVSIFVH</sequence>
<evidence type="ECO:0000256" key="1">
    <source>
        <dbReference type="SAM" id="MobiDB-lite"/>
    </source>
</evidence>
<protein>
    <submittedName>
        <fullName evidence="2">Uncharacterized protein</fullName>
    </submittedName>
</protein>
<evidence type="ECO:0000313" key="2">
    <source>
        <dbReference type="EMBL" id="KAL3537761.1"/>
    </source>
</evidence>
<name>A0ABD3B2Y1_9GENT</name>
<dbReference type="Proteomes" id="UP001630127">
    <property type="component" value="Unassembled WGS sequence"/>
</dbReference>
<gene>
    <name evidence="2" type="ORF">ACH5RR_001127</name>
</gene>
<dbReference type="EMBL" id="JBJUIK010000001">
    <property type="protein sequence ID" value="KAL3537761.1"/>
    <property type="molecule type" value="Genomic_DNA"/>
</dbReference>